<dbReference type="OrthoDB" id="2369050at2759"/>
<dbReference type="AlphaFoldDB" id="A0A0C9VEM6"/>
<gene>
    <name evidence="1" type="ORF">M422DRAFT_261815</name>
</gene>
<organism evidence="1 2">
    <name type="scientific">Sphaerobolus stellatus (strain SS14)</name>
    <dbReference type="NCBI Taxonomy" id="990650"/>
    <lineage>
        <taxon>Eukaryota</taxon>
        <taxon>Fungi</taxon>
        <taxon>Dikarya</taxon>
        <taxon>Basidiomycota</taxon>
        <taxon>Agaricomycotina</taxon>
        <taxon>Agaricomycetes</taxon>
        <taxon>Phallomycetidae</taxon>
        <taxon>Geastrales</taxon>
        <taxon>Sphaerobolaceae</taxon>
        <taxon>Sphaerobolus</taxon>
    </lineage>
</organism>
<dbReference type="Proteomes" id="UP000054279">
    <property type="component" value="Unassembled WGS sequence"/>
</dbReference>
<evidence type="ECO:0000313" key="1">
    <source>
        <dbReference type="EMBL" id="KIJ35861.1"/>
    </source>
</evidence>
<proteinExistence type="predicted"/>
<keyword evidence="2" id="KW-1185">Reference proteome</keyword>
<protein>
    <submittedName>
        <fullName evidence="1">Uncharacterized protein</fullName>
    </submittedName>
</protein>
<dbReference type="HOGENOM" id="CLU_018255_0_1_1"/>
<sequence length="366" mass="41104">MSQPDARPLAEVRTGKMKDCPILTSGHMTPLILQNWSLACKRYMKHAEKKDSEVVSYVTEAMQEPRLVAWYHTDQARIDQLTLDRYINELARRTLKKDWGSKLRDEILSTKQGSRPFMDWKIDMENMNAILTTSSPINALTSSALKNQLEANVNDDLKSSFAGEPVLATSDLQTWAFEVEEWDMRIREEAARMQRLIDTNNAVRSARRGERRTLISRITDPVITTPTSTNNNNATPRTYLPKLTDTEKSLLNEHQGCPRCHRFYVDHRAANCPMKTNNVWPDATTYTTLTAADALAAKPRVAAAAAATLTSRVAIAPYDDDTSDSYVDTHFTSPHLVTTMDTTGPNLVDFPIRTLALLDIGCPSSD</sequence>
<evidence type="ECO:0000313" key="2">
    <source>
        <dbReference type="Proteomes" id="UP000054279"/>
    </source>
</evidence>
<name>A0A0C9VEM6_SPHS4</name>
<accession>A0A0C9VEM6</accession>
<reference evidence="1 2" key="1">
    <citation type="submission" date="2014-06" db="EMBL/GenBank/DDBJ databases">
        <title>Evolutionary Origins and Diversification of the Mycorrhizal Mutualists.</title>
        <authorList>
            <consortium name="DOE Joint Genome Institute"/>
            <consortium name="Mycorrhizal Genomics Consortium"/>
            <person name="Kohler A."/>
            <person name="Kuo A."/>
            <person name="Nagy L.G."/>
            <person name="Floudas D."/>
            <person name="Copeland A."/>
            <person name="Barry K.W."/>
            <person name="Cichocki N."/>
            <person name="Veneault-Fourrey C."/>
            <person name="LaButti K."/>
            <person name="Lindquist E.A."/>
            <person name="Lipzen A."/>
            <person name="Lundell T."/>
            <person name="Morin E."/>
            <person name="Murat C."/>
            <person name="Riley R."/>
            <person name="Ohm R."/>
            <person name="Sun H."/>
            <person name="Tunlid A."/>
            <person name="Henrissat B."/>
            <person name="Grigoriev I.V."/>
            <person name="Hibbett D.S."/>
            <person name="Martin F."/>
        </authorList>
    </citation>
    <scope>NUCLEOTIDE SEQUENCE [LARGE SCALE GENOMIC DNA]</scope>
    <source>
        <strain evidence="1 2">SS14</strain>
    </source>
</reference>
<dbReference type="EMBL" id="KN837184">
    <property type="protein sequence ID" value="KIJ35861.1"/>
    <property type="molecule type" value="Genomic_DNA"/>
</dbReference>